<comment type="caution">
    <text evidence="2">The sequence shown here is derived from an EMBL/GenBank/DDBJ whole genome shotgun (WGS) entry which is preliminary data.</text>
</comment>
<accession>A0AAE1A7D7</accession>
<gene>
    <name evidence="2" type="ORF">RRG08_037692</name>
</gene>
<dbReference type="Proteomes" id="UP001283361">
    <property type="component" value="Unassembled WGS sequence"/>
</dbReference>
<keyword evidence="3" id="KW-1185">Reference proteome</keyword>
<name>A0AAE1A7D7_9GAST</name>
<feature type="region of interest" description="Disordered" evidence="1">
    <location>
        <begin position="48"/>
        <end position="104"/>
    </location>
</feature>
<organism evidence="2 3">
    <name type="scientific">Elysia crispata</name>
    <name type="common">lettuce slug</name>
    <dbReference type="NCBI Taxonomy" id="231223"/>
    <lineage>
        <taxon>Eukaryota</taxon>
        <taxon>Metazoa</taxon>
        <taxon>Spiralia</taxon>
        <taxon>Lophotrochozoa</taxon>
        <taxon>Mollusca</taxon>
        <taxon>Gastropoda</taxon>
        <taxon>Heterobranchia</taxon>
        <taxon>Euthyneura</taxon>
        <taxon>Panpulmonata</taxon>
        <taxon>Sacoglossa</taxon>
        <taxon>Placobranchoidea</taxon>
        <taxon>Plakobranchidae</taxon>
        <taxon>Elysia</taxon>
    </lineage>
</organism>
<evidence type="ECO:0000313" key="2">
    <source>
        <dbReference type="EMBL" id="KAK3782689.1"/>
    </source>
</evidence>
<reference evidence="2" key="1">
    <citation type="journal article" date="2023" name="G3 (Bethesda)">
        <title>A reference genome for the long-term kleptoplast-retaining sea slug Elysia crispata morphotype clarki.</title>
        <authorList>
            <person name="Eastman K.E."/>
            <person name="Pendleton A.L."/>
            <person name="Shaikh M.A."/>
            <person name="Suttiyut T."/>
            <person name="Ogas R."/>
            <person name="Tomko P."/>
            <person name="Gavelis G."/>
            <person name="Widhalm J.R."/>
            <person name="Wisecaver J.H."/>
        </authorList>
    </citation>
    <scope>NUCLEOTIDE SEQUENCE</scope>
    <source>
        <strain evidence="2">ECLA1</strain>
    </source>
</reference>
<feature type="compositionally biased region" description="Polar residues" evidence="1">
    <location>
        <begin position="61"/>
        <end position="77"/>
    </location>
</feature>
<evidence type="ECO:0000256" key="1">
    <source>
        <dbReference type="SAM" id="MobiDB-lite"/>
    </source>
</evidence>
<dbReference type="EMBL" id="JAWDGP010002489">
    <property type="protein sequence ID" value="KAK3782689.1"/>
    <property type="molecule type" value="Genomic_DNA"/>
</dbReference>
<dbReference type="AlphaFoldDB" id="A0AAE1A7D7"/>
<protein>
    <submittedName>
        <fullName evidence="2">Uncharacterized protein</fullName>
    </submittedName>
</protein>
<feature type="compositionally biased region" description="Basic and acidic residues" evidence="1">
    <location>
        <begin position="48"/>
        <end position="60"/>
    </location>
</feature>
<sequence>MPNFIHHSTILDSQRKQTLDLDLELDLCTECVDNIDLHLNHKTPTELEDKTHLDHEESETLSRCGSYNSKSRSQPIPETSDCELPLSRSRSRSKARSLQRVNQSPLQAQTCVDSFYTPTNRSLPPIIGMHDLQNRQFNENSVSNDRYRGKLNDNDFHFPKSDGIELLNGYVPWDSELNDSDCDDGMFDREQQQVEDMHVDTDSIDCQPKSTEIVPSDTADDQIGHLFLKLTNINRYTYVPMLNTHVPLLGFI</sequence>
<proteinExistence type="predicted"/>
<evidence type="ECO:0000313" key="3">
    <source>
        <dbReference type="Proteomes" id="UP001283361"/>
    </source>
</evidence>